<evidence type="ECO:0000313" key="2">
    <source>
        <dbReference type="EMBL" id="CEK55045.1"/>
    </source>
</evidence>
<dbReference type="EMBL" id="HACG01008180">
    <property type="protein sequence ID" value="CEK55045.1"/>
    <property type="molecule type" value="Transcribed_RNA"/>
</dbReference>
<reference evidence="2" key="1">
    <citation type="submission" date="2014-12" db="EMBL/GenBank/DDBJ databases">
        <title>Insight into the proteome of Arion vulgaris.</title>
        <authorList>
            <person name="Aradska J."/>
            <person name="Bulat T."/>
            <person name="Smidak R."/>
            <person name="Sarate P."/>
            <person name="Gangsoo J."/>
            <person name="Sialana F."/>
            <person name="Bilban M."/>
            <person name="Lubec G."/>
        </authorList>
    </citation>
    <scope>NUCLEOTIDE SEQUENCE</scope>
    <source>
        <tissue evidence="2">Skin</tissue>
    </source>
</reference>
<proteinExistence type="predicted"/>
<protein>
    <submittedName>
        <fullName evidence="2">Uncharacterized protein</fullName>
    </submittedName>
</protein>
<feature type="non-terminal residue" evidence="2">
    <location>
        <position position="1"/>
    </location>
</feature>
<gene>
    <name evidence="2" type="primary">ORF24226</name>
</gene>
<feature type="non-terminal residue" evidence="2">
    <location>
        <position position="69"/>
    </location>
</feature>
<name>A0A0B6YHQ7_9EUPU</name>
<sequence>SFESSTEIPAKDDNKARQWGQSKIKTMTKETPSTQSGQKVNFYNTQTSYVSPTKPLESSVDKSTPSPTT</sequence>
<dbReference type="AlphaFoldDB" id="A0A0B6YHQ7"/>
<evidence type="ECO:0000256" key="1">
    <source>
        <dbReference type="SAM" id="MobiDB-lite"/>
    </source>
</evidence>
<organism evidence="2">
    <name type="scientific">Arion vulgaris</name>
    <dbReference type="NCBI Taxonomy" id="1028688"/>
    <lineage>
        <taxon>Eukaryota</taxon>
        <taxon>Metazoa</taxon>
        <taxon>Spiralia</taxon>
        <taxon>Lophotrochozoa</taxon>
        <taxon>Mollusca</taxon>
        <taxon>Gastropoda</taxon>
        <taxon>Heterobranchia</taxon>
        <taxon>Euthyneura</taxon>
        <taxon>Panpulmonata</taxon>
        <taxon>Eupulmonata</taxon>
        <taxon>Stylommatophora</taxon>
        <taxon>Helicina</taxon>
        <taxon>Arionoidea</taxon>
        <taxon>Arionidae</taxon>
        <taxon>Arion</taxon>
    </lineage>
</organism>
<accession>A0A0B6YHQ7</accession>
<feature type="region of interest" description="Disordered" evidence="1">
    <location>
        <begin position="1"/>
        <end position="69"/>
    </location>
</feature>
<feature type="compositionally biased region" description="Polar residues" evidence="1">
    <location>
        <begin position="19"/>
        <end position="51"/>
    </location>
</feature>